<dbReference type="OrthoDB" id="3191568at2759"/>
<evidence type="ECO:0000313" key="1">
    <source>
        <dbReference type="EMBL" id="TFK20108.1"/>
    </source>
</evidence>
<reference evidence="1 2" key="1">
    <citation type="journal article" date="2019" name="Nat. Ecol. Evol.">
        <title>Megaphylogeny resolves global patterns of mushroom evolution.</title>
        <authorList>
            <person name="Varga T."/>
            <person name="Krizsan K."/>
            <person name="Foldi C."/>
            <person name="Dima B."/>
            <person name="Sanchez-Garcia M."/>
            <person name="Sanchez-Ramirez S."/>
            <person name="Szollosi G.J."/>
            <person name="Szarkandi J.G."/>
            <person name="Papp V."/>
            <person name="Albert L."/>
            <person name="Andreopoulos W."/>
            <person name="Angelini C."/>
            <person name="Antonin V."/>
            <person name="Barry K.W."/>
            <person name="Bougher N.L."/>
            <person name="Buchanan P."/>
            <person name="Buyck B."/>
            <person name="Bense V."/>
            <person name="Catcheside P."/>
            <person name="Chovatia M."/>
            <person name="Cooper J."/>
            <person name="Damon W."/>
            <person name="Desjardin D."/>
            <person name="Finy P."/>
            <person name="Geml J."/>
            <person name="Haridas S."/>
            <person name="Hughes K."/>
            <person name="Justo A."/>
            <person name="Karasinski D."/>
            <person name="Kautmanova I."/>
            <person name="Kiss B."/>
            <person name="Kocsube S."/>
            <person name="Kotiranta H."/>
            <person name="LaButti K.M."/>
            <person name="Lechner B.E."/>
            <person name="Liimatainen K."/>
            <person name="Lipzen A."/>
            <person name="Lukacs Z."/>
            <person name="Mihaltcheva S."/>
            <person name="Morgado L.N."/>
            <person name="Niskanen T."/>
            <person name="Noordeloos M.E."/>
            <person name="Ohm R.A."/>
            <person name="Ortiz-Santana B."/>
            <person name="Ovrebo C."/>
            <person name="Racz N."/>
            <person name="Riley R."/>
            <person name="Savchenko A."/>
            <person name="Shiryaev A."/>
            <person name="Soop K."/>
            <person name="Spirin V."/>
            <person name="Szebenyi C."/>
            <person name="Tomsovsky M."/>
            <person name="Tulloss R.E."/>
            <person name="Uehling J."/>
            <person name="Grigoriev I.V."/>
            <person name="Vagvolgyi C."/>
            <person name="Papp T."/>
            <person name="Martin F.M."/>
            <person name="Miettinen O."/>
            <person name="Hibbett D.S."/>
            <person name="Nagy L.G."/>
        </authorList>
    </citation>
    <scope>NUCLEOTIDE SEQUENCE [LARGE SCALE GENOMIC DNA]</scope>
    <source>
        <strain evidence="1 2">CBS 121175</strain>
    </source>
</reference>
<proteinExistence type="predicted"/>
<keyword evidence="2" id="KW-1185">Reference proteome</keyword>
<name>A0A5C3KW05_COPMA</name>
<dbReference type="Proteomes" id="UP000307440">
    <property type="component" value="Unassembled WGS sequence"/>
</dbReference>
<sequence length="204" mass="22053">MFTSNPYAAGGWYNPQNPLSINGSAHPHPWFPNASLPPTFGALPAVTYPTNTLSFEFSPAQPDILSCLVVGPNRTTYFKVVTSNGATLILKPRDEGMARIEWQAEPKLEIRNVIPNVYASQWLRLSQDQSYRTMSVGGRNYVWAPRGGAIILLSAGPSAPAELGRITRSPNAVILELTSDAIQAGLLEASVVATVLYQSGRNIA</sequence>
<protein>
    <submittedName>
        <fullName evidence="1">Uncharacterized protein</fullName>
    </submittedName>
</protein>
<dbReference type="EMBL" id="ML210312">
    <property type="protein sequence ID" value="TFK20108.1"/>
    <property type="molecule type" value="Genomic_DNA"/>
</dbReference>
<accession>A0A5C3KW05</accession>
<organism evidence="1 2">
    <name type="scientific">Coprinopsis marcescibilis</name>
    <name type="common">Agaric fungus</name>
    <name type="synonym">Psathyrella marcescibilis</name>
    <dbReference type="NCBI Taxonomy" id="230819"/>
    <lineage>
        <taxon>Eukaryota</taxon>
        <taxon>Fungi</taxon>
        <taxon>Dikarya</taxon>
        <taxon>Basidiomycota</taxon>
        <taxon>Agaricomycotina</taxon>
        <taxon>Agaricomycetes</taxon>
        <taxon>Agaricomycetidae</taxon>
        <taxon>Agaricales</taxon>
        <taxon>Agaricineae</taxon>
        <taxon>Psathyrellaceae</taxon>
        <taxon>Coprinopsis</taxon>
    </lineage>
</organism>
<evidence type="ECO:0000313" key="2">
    <source>
        <dbReference type="Proteomes" id="UP000307440"/>
    </source>
</evidence>
<dbReference type="STRING" id="230819.A0A5C3KW05"/>
<gene>
    <name evidence="1" type="ORF">FA15DRAFT_143642</name>
</gene>
<dbReference type="AlphaFoldDB" id="A0A5C3KW05"/>